<evidence type="ECO:0000313" key="2">
    <source>
        <dbReference type="Proteomes" id="UP000179001"/>
    </source>
</evidence>
<dbReference type="Proteomes" id="UP000179001">
    <property type="component" value="Unassembled WGS sequence"/>
</dbReference>
<reference evidence="1 2" key="1">
    <citation type="journal article" date="2016" name="Nat. Commun.">
        <title>Thousands of microbial genomes shed light on interconnected biogeochemical processes in an aquifer system.</title>
        <authorList>
            <person name="Anantharaman K."/>
            <person name="Brown C.T."/>
            <person name="Hug L.A."/>
            <person name="Sharon I."/>
            <person name="Castelle C.J."/>
            <person name="Probst A.J."/>
            <person name="Thomas B.C."/>
            <person name="Singh A."/>
            <person name="Wilkins M.J."/>
            <person name="Karaoz U."/>
            <person name="Brodie E.L."/>
            <person name="Williams K.H."/>
            <person name="Hubbard S.S."/>
            <person name="Banfield J.F."/>
        </authorList>
    </citation>
    <scope>NUCLEOTIDE SEQUENCE [LARGE SCALE GENOMIC DNA]</scope>
</reference>
<comment type="caution">
    <text evidence="1">The sequence shown here is derived from an EMBL/GenBank/DDBJ whole genome shotgun (WGS) entry which is preliminary data.</text>
</comment>
<proteinExistence type="predicted"/>
<name>A0A1F5SZ19_9BACT</name>
<gene>
    <name evidence="1" type="ORF">A2478_05420</name>
</gene>
<accession>A0A1F5SZ19</accession>
<protein>
    <recommendedName>
        <fullName evidence="3">Band 7 domain-containing protein</fullName>
    </recommendedName>
</protein>
<dbReference type="EMBL" id="MFGJ01000007">
    <property type="protein sequence ID" value="OGF31892.1"/>
    <property type="molecule type" value="Genomic_DNA"/>
</dbReference>
<evidence type="ECO:0000313" key="1">
    <source>
        <dbReference type="EMBL" id="OGF31892.1"/>
    </source>
</evidence>
<dbReference type="STRING" id="1798002.A2478_05420"/>
<evidence type="ECO:0008006" key="3">
    <source>
        <dbReference type="Google" id="ProtNLM"/>
    </source>
</evidence>
<dbReference type="AlphaFoldDB" id="A0A1F5SZ19"/>
<organism evidence="1 2">
    <name type="scientific">Candidatus Falkowbacteria bacterium RIFOXYC2_FULL_36_12</name>
    <dbReference type="NCBI Taxonomy" id="1798002"/>
    <lineage>
        <taxon>Bacteria</taxon>
        <taxon>Candidatus Falkowiibacteriota</taxon>
    </lineage>
</organism>
<sequence>MREGWNFYIPYIQRLINESTEIHTLENITQELQTKKDIKVVPLYSLVWQIELLPETEIYEVKIKKRNGRYVTKSLTGKEMNLRRMNKFLETVKINPDGTIDYSKIDQEATEISLSLFGQVLRSFEWSVIREYKEMITRLFIAQVLKLMNEENNADELVNGDEKRLAELLKIALMPRLSLAEKQVLITLENDQSKSVSDVIVYLDQIYEQRVPTEERSMEIEIFRKIKITASMLEANTSLTEIAGVRVVRINMRDLDPAKEVLDQINATVVAEEAVKAAEQEGKALAKRAAGQANATRIIAAAEAEAIEVRGRAAAAARAADLEALTNAGVSPTGKTIVQAAAEFAKALANKGNKG</sequence>